<keyword evidence="4" id="KW-1185">Reference proteome</keyword>
<organism evidence="3 4">
    <name type="scientific">Apiotrichum porosum</name>
    <dbReference type="NCBI Taxonomy" id="105984"/>
    <lineage>
        <taxon>Eukaryota</taxon>
        <taxon>Fungi</taxon>
        <taxon>Dikarya</taxon>
        <taxon>Basidiomycota</taxon>
        <taxon>Agaricomycotina</taxon>
        <taxon>Tremellomycetes</taxon>
        <taxon>Trichosporonales</taxon>
        <taxon>Trichosporonaceae</taxon>
        <taxon>Apiotrichum</taxon>
    </lineage>
</organism>
<dbReference type="PANTHER" id="PTHR45824">
    <property type="entry name" value="GH16843P"/>
    <property type="match status" value="1"/>
</dbReference>
<dbReference type="PANTHER" id="PTHR45824:SF29">
    <property type="entry name" value="GH16843P"/>
    <property type="match status" value="1"/>
</dbReference>
<comment type="caution">
    <text evidence="3">The sequence shown here is derived from an EMBL/GenBank/DDBJ whole genome shotgun (WGS) entry which is preliminary data.</text>
</comment>
<evidence type="ECO:0000259" key="2">
    <source>
        <dbReference type="PROSITE" id="PS50191"/>
    </source>
</evidence>
<dbReference type="RefSeq" id="XP_028477670.1">
    <property type="nucleotide sequence ID" value="XM_028621218.1"/>
</dbReference>
<dbReference type="GO" id="GO:0008526">
    <property type="term" value="F:phosphatidylinositol transfer activity"/>
    <property type="evidence" value="ECO:0007669"/>
    <property type="project" value="TreeGrafter"/>
</dbReference>
<proteinExistence type="predicted"/>
<dbReference type="PROSITE" id="PS50191">
    <property type="entry name" value="CRAL_TRIO"/>
    <property type="match status" value="1"/>
</dbReference>
<dbReference type="SUPFAM" id="SSF46938">
    <property type="entry name" value="CRAL/TRIO N-terminal domain"/>
    <property type="match status" value="1"/>
</dbReference>
<reference evidence="3 4" key="1">
    <citation type="submission" date="2018-11" db="EMBL/GenBank/DDBJ databases">
        <title>Genome sequence of Apiotrichum porosum DSM 27194.</title>
        <authorList>
            <person name="Aliyu H."/>
            <person name="Gorte O."/>
            <person name="Ochsenreither K."/>
        </authorList>
    </citation>
    <scope>NUCLEOTIDE SEQUENCE [LARGE SCALE GENOMIC DNA]</scope>
    <source>
        <strain evidence="3 4">DSM 27194</strain>
    </source>
</reference>
<dbReference type="SMART" id="SM00516">
    <property type="entry name" value="SEC14"/>
    <property type="match status" value="1"/>
</dbReference>
<dbReference type="OrthoDB" id="75724at2759"/>
<dbReference type="AlphaFoldDB" id="A0A427XZI6"/>
<dbReference type="InterPro" id="IPR052578">
    <property type="entry name" value="PI_Transfer_CRAL-TRIO"/>
</dbReference>
<evidence type="ECO:0000313" key="4">
    <source>
        <dbReference type="Proteomes" id="UP000279236"/>
    </source>
</evidence>
<protein>
    <recommendedName>
        <fullName evidence="2">CRAL-TRIO domain-containing protein</fullName>
    </recommendedName>
</protein>
<dbReference type="InterPro" id="IPR001251">
    <property type="entry name" value="CRAL-TRIO_dom"/>
</dbReference>
<feature type="region of interest" description="Disordered" evidence="1">
    <location>
        <begin position="1"/>
        <end position="24"/>
    </location>
</feature>
<dbReference type="InterPro" id="IPR036865">
    <property type="entry name" value="CRAL-TRIO_dom_sf"/>
</dbReference>
<dbReference type="EMBL" id="RSCE01000003">
    <property type="protein sequence ID" value="RSH84222.1"/>
    <property type="molecule type" value="Genomic_DNA"/>
</dbReference>
<dbReference type="InterPro" id="IPR036273">
    <property type="entry name" value="CRAL/TRIO_N_dom_sf"/>
</dbReference>
<dbReference type="Gene3D" id="3.40.525.10">
    <property type="entry name" value="CRAL-TRIO lipid binding domain"/>
    <property type="match status" value="1"/>
</dbReference>
<sequence length="359" mass="40792">MSSSISTQSILSDPHSTRSAWSSGSTVTPASYAPALFTPPSHPPLKKLPQFPPTWTDQQRANIALLENHFNAPGYTLPTEDGSNERAPLHEREMMFLSRECFLRFLYDTRNDARLAITRLEKTIVWRRTSRLDDIEGASDELCEESKMGKNLVLGYTPTGQPVVYMFPSRNTGPLEIQRTMHVFFMLERALDLMADGVTTVTLVIKFDETRQGPRMTAKVVSHIFRCVADHYPWMLGRTVVHKLPRLIRAFTRLFWPFIDAPLREIVTFTSTTVAEAKAVDNDQLLKDCGGDLDLPYDYETYWPALMTACHGRRADQELRWRSLGPPRAGREERRFKVAPSTTSLTPPKRGLRKPVPLA</sequence>
<evidence type="ECO:0000313" key="3">
    <source>
        <dbReference type="EMBL" id="RSH84222.1"/>
    </source>
</evidence>
<dbReference type="CDD" id="cd00170">
    <property type="entry name" value="SEC14"/>
    <property type="match status" value="1"/>
</dbReference>
<dbReference type="Pfam" id="PF00650">
    <property type="entry name" value="CRAL_TRIO"/>
    <property type="match status" value="1"/>
</dbReference>
<accession>A0A427XZI6</accession>
<gene>
    <name evidence="3" type="ORF">EHS24_005731</name>
</gene>
<dbReference type="GeneID" id="39590274"/>
<name>A0A427XZI6_9TREE</name>
<feature type="domain" description="CRAL-TRIO" evidence="2">
    <location>
        <begin position="141"/>
        <end position="297"/>
    </location>
</feature>
<dbReference type="SUPFAM" id="SSF52087">
    <property type="entry name" value="CRAL/TRIO domain"/>
    <property type="match status" value="1"/>
</dbReference>
<feature type="region of interest" description="Disordered" evidence="1">
    <location>
        <begin position="325"/>
        <end position="359"/>
    </location>
</feature>
<evidence type="ECO:0000256" key="1">
    <source>
        <dbReference type="SAM" id="MobiDB-lite"/>
    </source>
</evidence>
<feature type="compositionally biased region" description="Low complexity" evidence="1">
    <location>
        <begin position="1"/>
        <end position="12"/>
    </location>
</feature>
<dbReference type="Proteomes" id="UP000279236">
    <property type="component" value="Unassembled WGS sequence"/>
</dbReference>